<dbReference type="EMBL" id="CM000138">
    <property type="protein sequence ID" value="EAZ12158.1"/>
    <property type="molecule type" value="Genomic_DNA"/>
</dbReference>
<reference evidence="3" key="1">
    <citation type="journal article" date="2005" name="PLoS Biol.">
        <title>The genomes of Oryza sativa: a history of duplications.</title>
        <authorList>
            <person name="Yu J."/>
            <person name="Wang J."/>
            <person name="Lin W."/>
            <person name="Li S."/>
            <person name="Li H."/>
            <person name="Zhou J."/>
            <person name="Ni P."/>
            <person name="Dong W."/>
            <person name="Hu S."/>
            <person name="Zeng C."/>
            <person name="Zhang J."/>
            <person name="Zhang Y."/>
            <person name="Li R."/>
            <person name="Xu Z."/>
            <person name="Li S."/>
            <person name="Li X."/>
            <person name="Zheng H."/>
            <person name="Cong L."/>
            <person name="Lin L."/>
            <person name="Yin J."/>
            <person name="Geng J."/>
            <person name="Li G."/>
            <person name="Shi J."/>
            <person name="Liu J."/>
            <person name="Lv H."/>
            <person name="Li J."/>
            <person name="Wang J."/>
            <person name="Deng Y."/>
            <person name="Ran L."/>
            <person name="Shi X."/>
            <person name="Wang X."/>
            <person name="Wu Q."/>
            <person name="Li C."/>
            <person name="Ren X."/>
            <person name="Wang J."/>
            <person name="Wang X."/>
            <person name="Li D."/>
            <person name="Liu D."/>
            <person name="Zhang X."/>
            <person name="Ji Z."/>
            <person name="Zhao W."/>
            <person name="Sun Y."/>
            <person name="Zhang Z."/>
            <person name="Bao J."/>
            <person name="Han Y."/>
            <person name="Dong L."/>
            <person name="Ji J."/>
            <person name="Chen P."/>
            <person name="Wu S."/>
            <person name="Liu J."/>
            <person name="Xiao Y."/>
            <person name="Bu D."/>
            <person name="Tan J."/>
            <person name="Yang L."/>
            <person name="Ye C."/>
            <person name="Zhang J."/>
            <person name="Xu J."/>
            <person name="Zhou Y."/>
            <person name="Yu Y."/>
            <person name="Zhang B."/>
            <person name="Zhuang S."/>
            <person name="Wei H."/>
            <person name="Liu B."/>
            <person name="Lei M."/>
            <person name="Yu H."/>
            <person name="Li Y."/>
            <person name="Xu H."/>
            <person name="Wei S."/>
            <person name="He X."/>
            <person name="Fang L."/>
            <person name="Zhang Z."/>
            <person name="Zhang Y."/>
            <person name="Huang X."/>
            <person name="Su Z."/>
            <person name="Tong W."/>
            <person name="Li J."/>
            <person name="Tong Z."/>
            <person name="Li S."/>
            <person name="Ye J."/>
            <person name="Wang L."/>
            <person name="Fang L."/>
            <person name="Lei T."/>
            <person name="Chen C."/>
            <person name="Chen H."/>
            <person name="Xu Z."/>
            <person name="Li H."/>
            <person name="Huang H."/>
            <person name="Zhang F."/>
            <person name="Xu H."/>
            <person name="Li N."/>
            <person name="Zhao C."/>
            <person name="Li S."/>
            <person name="Dong L."/>
            <person name="Huang Y."/>
            <person name="Li L."/>
            <person name="Xi Y."/>
            <person name="Qi Q."/>
            <person name="Li W."/>
            <person name="Zhang B."/>
            <person name="Hu W."/>
            <person name="Zhang Y."/>
            <person name="Tian X."/>
            <person name="Jiao Y."/>
            <person name="Liang X."/>
            <person name="Jin J."/>
            <person name="Gao L."/>
            <person name="Zheng W."/>
            <person name="Hao B."/>
            <person name="Liu S."/>
            <person name="Wang W."/>
            <person name="Yuan L."/>
            <person name="Cao M."/>
            <person name="McDermott J."/>
            <person name="Samudrala R."/>
            <person name="Wang J."/>
            <person name="Wong G.K."/>
            <person name="Yang H."/>
        </authorList>
    </citation>
    <scope>NUCLEOTIDE SEQUENCE [LARGE SCALE GENOMIC DNA]</scope>
</reference>
<dbReference type="AlphaFoldDB" id="A0A8J8XK11"/>
<proteinExistence type="predicted"/>
<feature type="compositionally biased region" description="Basic and acidic residues" evidence="1">
    <location>
        <begin position="120"/>
        <end position="135"/>
    </location>
</feature>
<accession>A0A8J8XK11</accession>
<organism evidence="3">
    <name type="scientific">Oryza sativa subsp. japonica</name>
    <name type="common">Rice</name>
    <dbReference type="NCBI Taxonomy" id="39947"/>
    <lineage>
        <taxon>Eukaryota</taxon>
        <taxon>Viridiplantae</taxon>
        <taxon>Streptophyta</taxon>
        <taxon>Embryophyta</taxon>
        <taxon>Tracheophyta</taxon>
        <taxon>Spermatophyta</taxon>
        <taxon>Magnoliopsida</taxon>
        <taxon>Liliopsida</taxon>
        <taxon>Poales</taxon>
        <taxon>Poaceae</taxon>
        <taxon>BOP clade</taxon>
        <taxon>Oryzoideae</taxon>
        <taxon>Oryzeae</taxon>
        <taxon>Oryzinae</taxon>
        <taxon>Oryza</taxon>
        <taxon>Oryza sativa</taxon>
    </lineage>
</organism>
<gene>
    <name evidence="3" type="ORF">OsJ_02039</name>
</gene>
<dbReference type="Proteomes" id="UP000007752">
    <property type="component" value="Chromosome 1"/>
</dbReference>
<sequence length="150" mass="17087">MDHATAASTTTNVAAEVLGLPEAKLNWMILRWVFIDKLISSFGALALAWATIVLLGGFSTLIKQKDFWFVTIISFMEAARCRLWEGAFAEREEGTAVEADGERERGRNGRLRRTPSSQRRAGETGERGEEKERCQWGEGEEERRRRGRRR</sequence>
<keyword evidence="2" id="KW-1133">Transmembrane helix</keyword>
<feature type="compositionally biased region" description="Basic and acidic residues" evidence="1">
    <location>
        <begin position="92"/>
        <end position="107"/>
    </location>
</feature>
<feature type="transmembrane region" description="Helical" evidence="2">
    <location>
        <begin position="38"/>
        <end position="58"/>
    </location>
</feature>
<name>A0A8J8XK11_ORYSJ</name>
<dbReference type="PANTHER" id="PTHR33115">
    <property type="entry name" value="ARM REPEAT SUPERFAMILY PROTEIN"/>
    <property type="match status" value="1"/>
</dbReference>
<keyword evidence="2" id="KW-0472">Membrane</keyword>
<keyword evidence="2" id="KW-0812">Transmembrane</keyword>
<feature type="region of interest" description="Disordered" evidence="1">
    <location>
        <begin position="92"/>
        <end position="150"/>
    </location>
</feature>
<reference evidence="3" key="2">
    <citation type="submission" date="2008-12" db="EMBL/GenBank/DDBJ databases">
        <title>Improved gene annotation of the rice (Oryza sativa) genomes.</title>
        <authorList>
            <person name="Wang J."/>
            <person name="Li R."/>
            <person name="Fan W."/>
            <person name="Huang Q."/>
            <person name="Zhang J."/>
            <person name="Zhou Y."/>
            <person name="Hu Y."/>
            <person name="Zi S."/>
            <person name="Li J."/>
            <person name="Ni P."/>
            <person name="Zheng H."/>
            <person name="Zhang Y."/>
            <person name="Zhao M."/>
            <person name="Hao Q."/>
            <person name="McDermott J."/>
            <person name="Samudrala R."/>
            <person name="Kristiansen K."/>
            <person name="Wong G.K.-S."/>
        </authorList>
    </citation>
    <scope>NUCLEOTIDE SEQUENCE</scope>
</reference>
<evidence type="ECO:0000313" key="3">
    <source>
        <dbReference type="EMBL" id="EAZ12158.1"/>
    </source>
</evidence>
<protein>
    <submittedName>
        <fullName evidence="3">Uncharacterized protein</fullName>
    </submittedName>
</protein>
<dbReference type="PANTHER" id="PTHR33115:SF74">
    <property type="entry name" value="OS01G0524100 PROTEIN"/>
    <property type="match status" value="1"/>
</dbReference>
<evidence type="ECO:0000256" key="1">
    <source>
        <dbReference type="SAM" id="MobiDB-lite"/>
    </source>
</evidence>
<evidence type="ECO:0000256" key="2">
    <source>
        <dbReference type="SAM" id="Phobius"/>
    </source>
</evidence>